<keyword evidence="2" id="KW-1185">Reference proteome</keyword>
<protein>
    <submittedName>
        <fullName evidence="1">Uncharacterized protein</fullName>
    </submittedName>
</protein>
<evidence type="ECO:0000313" key="1">
    <source>
        <dbReference type="EMBL" id="MDR7354938.1"/>
    </source>
</evidence>
<reference evidence="1 2" key="1">
    <citation type="submission" date="2023-07" db="EMBL/GenBank/DDBJ databases">
        <title>Sequencing the genomes of 1000 actinobacteria strains.</title>
        <authorList>
            <person name="Klenk H.-P."/>
        </authorList>
    </citation>
    <scope>NUCLEOTIDE SEQUENCE [LARGE SCALE GENOMIC DNA]</scope>
    <source>
        <strain evidence="1 2">DSM 44508</strain>
    </source>
</reference>
<comment type="caution">
    <text evidence="1">The sequence shown here is derived from an EMBL/GenBank/DDBJ whole genome shotgun (WGS) entry which is preliminary data.</text>
</comment>
<proteinExistence type="predicted"/>
<name>A0ABU2B8K6_9CORY</name>
<evidence type="ECO:0000313" key="2">
    <source>
        <dbReference type="Proteomes" id="UP001183619"/>
    </source>
</evidence>
<gene>
    <name evidence="1" type="ORF">J2S37_001476</name>
</gene>
<sequence length="30" mass="3412">MLQHVCETNAPNSLRQKILQGLHQTHDPCV</sequence>
<dbReference type="EMBL" id="JAVDYF010000001">
    <property type="protein sequence ID" value="MDR7354938.1"/>
    <property type="molecule type" value="Genomic_DNA"/>
</dbReference>
<accession>A0ABU2B8K6</accession>
<organism evidence="1 2">
    <name type="scientific">Corynebacterium felinum</name>
    <dbReference type="NCBI Taxonomy" id="131318"/>
    <lineage>
        <taxon>Bacteria</taxon>
        <taxon>Bacillati</taxon>
        <taxon>Actinomycetota</taxon>
        <taxon>Actinomycetes</taxon>
        <taxon>Mycobacteriales</taxon>
        <taxon>Corynebacteriaceae</taxon>
        <taxon>Corynebacterium</taxon>
    </lineage>
</organism>
<dbReference type="Proteomes" id="UP001183619">
    <property type="component" value="Unassembled WGS sequence"/>
</dbReference>